<dbReference type="Gene3D" id="3.90.550.20">
    <property type="match status" value="1"/>
</dbReference>
<protein>
    <submittedName>
        <fullName evidence="2">Uncharacterized protein LOC101858985</fullName>
    </submittedName>
</protein>
<proteinExistence type="predicted"/>
<dbReference type="Proteomes" id="UP000694888">
    <property type="component" value="Unplaced"/>
</dbReference>
<dbReference type="InterPro" id="IPR007577">
    <property type="entry name" value="GlycoTrfase_DXD_sugar-bd_CS"/>
</dbReference>
<dbReference type="PANTHER" id="PTHR46830">
    <property type="entry name" value="TRANSFERASE, PUTATIVE-RELATED"/>
    <property type="match status" value="1"/>
</dbReference>
<dbReference type="PANTHER" id="PTHR46830:SF1">
    <property type="entry name" value="ALPHA-1,4-N-ACETYLGLUCOSAMINYLTRANSFERASE"/>
    <property type="match status" value="1"/>
</dbReference>
<reference evidence="2" key="1">
    <citation type="submission" date="2025-08" db="UniProtKB">
        <authorList>
            <consortium name="RefSeq"/>
        </authorList>
    </citation>
    <scope>IDENTIFICATION</scope>
</reference>
<dbReference type="RefSeq" id="XP_012939040.1">
    <property type="nucleotide sequence ID" value="XM_013083586.2"/>
</dbReference>
<organism evidence="1 2">
    <name type="scientific">Aplysia californica</name>
    <name type="common">California sea hare</name>
    <dbReference type="NCBI Taxonomy" id="6500"/>
    <lineage>
        <taxon>Eukaryota</taxon>
        <taxon>Metazoa</taxon>
        <taxon>Spiralia</taxon>
        <taxon>Lophotrochozoa</taxon>
        <taxon>Mollusca</taxon>
        <taxon>Gastropoda</taxon>
        <taxon>Heterobranchia</taxon>
        <taxon>Euthyneura</taxon>
        <taxon>Tectipleura</taxon>
        <taxon>Aplysiida</taxon>
        <taxon>Aplysioidea</taxon>
        <taxon>Aplysiidae</taxon>
        <taxon>Aplysia</taxon>
    </lineage>
</organism>
<dbReference type="GeneID" id="101858985"/>
<keyword evidence="1" id="KW-1185">Reference proteome</keyword>
<gene>
    <name evidence="2" type="primary">LOC101858985</name>
</gene>
<dbReference type="Pfam" id="PF04488">
    <property type="entry name" value="Gly_transf_sug"/>
    <property type="match status" value="1"/>
</dbReference>
<evidence type="ECO:0000313" key="2">
    <source>
        <dbReference type="RefSeq" id="XP_012939040.1"/>
    </source>
</evidence>
<sequence length="634" mass="72679">MGRAKTRLFNCTISLGIATLALWVLQSTVRQRQSRSDMTFDPEPPARLEFQDTKKCRNDLFKFIVESGAKPPSFVGQSSLSCMQRNTEDGLYLQRDILSLFPQNDEFLPPSTNVVHAQESSQGFPGIPGNSPSTVHYVWCAKRYFRFEDYLGVLSALRVLEPGKLVFHYNSLPKVDGMYYNTWFWELKQSTHNLELRKTNRRLECGTSDSLIFGLEQITKSEGGGVYLGEKTIITHIPQEWKTRDFFSFFPDDEKYFTTGQGIFFAKRKFPIDDLANFTASILSVTKPCVTTDAFDAEHLSFDPTVRASVQSSSECIILTSRIYPKDIMESPLASHSMARWLYYGTGDKTVAAPDPEDEPLIPMIAHMFCLRNDGEDRTTIAFPFNAYLGVLSALYVAGFEHLYIHGNIRPEGPWWDKLKGENITFVPLDVFKTVYQRPVVKAQHKTDIMRSSTLLKYGGAYMDWDVVWSSPIPTSLRRYQAVVSMDWPVYPEWPESFNLGVALAKPGAPFLRHFTETFRFVAEGAWHFNALLMPYRLFEQYPHTVHIERRLQVICYNNICHPAWHKDYIRQLSDSRPTEPFDPEEIQAFHFSFPDSPDSMKSLEAIRSSDDMFSQLGRKILIKSGRQAELESV</sequence>
<dbReference type="SUPFAM" id="SSF53448">
    <property type="entry name" value="Nucleotide-diphospho-sugar transferases"/>
    <property type="match status" value="1"/>
</dbReference>
<accession>A0ABM1A1Q1</accession>
<dbReference type="InterPro" id="IPR029044">
    <property type="entry name" value="Nucleotide-diphossugar_trans"/>
</dbReference>
<evidence type="ECO:0000313" key="1">
    <source>
        <dbReference type="Proteomes" id="UP000694888"/>
    </source>
</evidence>
<name>A0ABM1A1Q1_APLCA</name>